<dbReference type="HOGENOM" id="CLU_2243297_0_0_1"/>
<dbReference type="GO" id="GO:0005549">
    <property type="term" value="F:odorant binding"/>
    <property type="evidence" value="ECO:0007669"/>
    <property type="project" value="InterPro"/>
</dbReference>
<dbReference type="Pfam" id="PF01395">
    <property type="entry name" value="PBP_GOBP"/>
    <property type="match status" value="1"/>
</dbReference>
<proteinExistence type="predicted"/>
<dbReference type="Gene3D" id="1.10.238.20">
    <property type="entry name" value="Pheromone/general odorant binding protein domain"/>
    <property type="match status" value="1"/>
</dbReference>
<dbReference type="CDD" id="cd23992">
    <property type="entry name" value="PBP_GOBP"/>
    <property type="match status" value="1"/>
</dbReference>
<accession>T1H8B8</accession>
<dbReference type="EnsemblMetazoa" id="RPRC000257-RA">
    <property type="protein sequence ID" value="RPRC000257-PA"/>
    <property type="gene ID" value="RPRC000257"/>
</dbReference>
<dbReference type="InParanoid" id="T1H8B8"/>
<dbReference type="InterPro" id="IPR036728">
    <property type="entry name" value="PBP_GOBP_sf"/>
</dbReference>
<dbReference type="SUPFAM" id="SSF47565">
    <property type="entry name" value="Insect pheromone/odorant-binding proteins"/>
    <property type="match status" value="1"/>
</dbReference>
<keyword evidence="2" id="KW-1185">Reference proteome</keyword>
<dbReference type="EMBL" id="ACPB03017964">
    <property type="status" value="NOT_ANNOTATED_CDS"/>
    <property type="molecule type" value="Genomic_DNA"/>
</dbReference>
<dbReference type="VEuPathDB" id="VectorBase:RPRC000257"/>
<evidence type="ECO:0000313" key="2">
    <source>
        <dbReference type="Proteomes" id="UP000015103"/>
    </source>
</evidence>
<evidence type="ECO:0000313" key="1">
    <source>
        <dbReference type="EnsemblMetazoa" id="RPRC000257-PA"/>
    </source>
</evidence>
<name>T1H8B8_RHOPR</name>
<protein>
    <submittedName>
        <fullName evidence="1">Uncharacterized protein</fullName>
    </submittedName>
</protein>
<reference evidence="1" key="1">
    <citation type="submission" date="2015-05" db="UniProtKB">
        <authorList>
            <consortium name="EnsemblMetazoa"/>
        </authorList>
    </citation>
    <scope>IDENTIFICATION</scope>
</reference>
<dbReference type="Proteomes" id="UP000015103">
    <property type="component" value="Unassembled WGS sequence"/>
</dbReference>
<dbReference type="AlphaFoldDB" id="T1H8B8"/>
<sequence length="105" mass="11894">ATCGPLQTYVRCRLESNISMRILGEISRLELLQLPVSQEGKCYIACLLRSSGLVINTEGDIDPYNVISLGRKYAVDRSKLLRMETVVLECGNQGNFHFISYFIQY</sequence>
<organism evidence="1 2">
    <name type="scientific">Rhodnius prolixus</name>
    <name type="common">Triatomid bug</name>
    <dbReference type="NCBI Taxonomy" id="13249"/>
    <lineage>
        <taxon>Eukaryota</taxon>
        <taxon>Metazoa</taxon>
        <taxon>Ecdysozoa</taxon>
        <taxon>Arthropoda</taxon>
        <taxon>Hexapoda</taxon>
        <taxon>Insecta</taxon>
        <taxon>Pterygota</taxon>
        <taxon>Neoptera</taxon>
        <taxon>Paraneoptera</taxon>
        <taxon>Hemiptera</taxon>
        <taxon>Heteroptera</taxon>
        <taxon>Panheteroptera</taxon>
        <taxon>Cimicomorpha</taxon>
        <taxon>Reduviidae</taxon>
        <taxon>Triatominae</taxon>
        <taxon>Rhodnius</taxon>
    </lineage>
</organism>
<dbReference type="InterPro" id="IPR006170">
    <property type="entry name" value="PBP/GOBP"/>
</dbReference>